<comment type="caution">
    <text evidence="1">The sequence shown here is derived from an EMBL/GenBank/DDBJ whole genome shotgun (WGS) entry which is preliminary data.</text>
</comment>
<protein>
    <recommendedName>
        <fullName evidence="3">AlgX/AlgJ SGNH hydrolase-like domain-containing protein</fullName>
    </recommendedName>
</protein>
<dbReference type="AlphaFoldDB" id="A0A9Q4FJD6"/>
<evidence type="ECO:0000313" key="2">
    <source>
        <dbReference type="Proteomes" id="UP000814010"/>
    </source>
</evidence>
<dbReference type="RefSeq" id="WP_236427150.1">
    <property type="nucleotide sequence ID" value="NZ_CAWQUS010000002.1"/>
</dbReference>
<evidence type="ECO:0000313" key="1">
    <source>
        <dbReference type="EMBL" id="MCF5631823.1"/>
    </source>
</evidence>
<dbReference type="Proteomes" id="UP000814010">
    <property type="component" value="Unassembled WGS sequence"/>
</dbReference>
<name>A0A9Q4FJD6_PSESX</name>
<sequence length="441" mass="50814">MNKILNFVPSKASAVKELLKGWNIEEPAPEISQSVAEDYLKISGWAIGHRPIRKLALEVSNEIYYADLDTQRPDVIEAVFGKSEDGANDSSCGFSITLQSKLSSIASFDIGFIFEEKIEWVGTFFFEDPQKVLIGKHQWLFLDNDSNDSVDQFTGHLEFPVSDQEKWITYLSDVQSISTINKFEWLMVLAPSKEYVFQDYYPHELSEHNTPGQFMKLFNGHQKIIYPLDLLIQDRELSYWKGDTHWTDYGAYLIFKDILSRFNLPVLNFDLHCHIEFSIKYSIGDLSEKLPGHPKQPKVQLSERNCKPSEVVIYDNHIPNNGRIIISENTQPLCSDSILIFGSSSAYNFVKFFQMYFRRVVLVHSAAELDTEIISHEKSKYVLLQSNSRFINVAPEYLGTHSVRRLIRSKIENFSALEVRKIMKLQDHSLSGNETFYTSML</sequence>
<gene>
    <name evidence="1" type="ORF">GIV53_21515</name>
</gene>
<accession>A0A9Q4FJD6</accession>
<dbReference type="EMBL" id="WKAE01000318">
    <property type="protein sequence ID" value="MCF5631823.1"/>
    <property type="molecule type" value="Genomic_DNA"/>
</dbReference>
<organism evidence="1 2">
    <name type="scientific">Pseudomonas syringae</name>
    <dbReference type="NCBI Taxonomy" id="317"/>
    <lineage>
        <taxon>Bacteria</taxon>
        <taxon>Pseudomonadati</taxon>
        <taxon>Pseudomonadota</taxon>
        <taxon>Gammaproteobacteria</taxon>
        <taxon>Pseudomonadales</taxon>
        <taxon>Pseudomonadaceae</taxon>
        <taxon>Pseudomonas</taxon>
    </lineage>
</organism>
<reference evidence="1" key="1">
    <citation type="submission" date="2019-11" db="EMBL/GenBank/DDBJ databases">
        <title>Epiphytic Pseudomonas syringae from cherry orchards.</title>
        <authorList>
            <person name="Hulin M.T."/>
        </authorList>
    </citation>
    <scope>NUCLEOTIDE SEQUENCE</scope>
    <source>
        <strain evidence="1">PA-2-5E</strain>
    </source>
</reference>
<proteinExistence type="predicted"/>
<evidence type="ECO:0008006" key="3">
    <source>
        <dbReference type="Google" id="ProtNLM"/>
    </source>
</evidence>